<dbReference type="AlphaFoldDB" id="A0A409YJS0"/>
<feature type="transmembrane region" description="Helical" evidence="1">
    <location>
        <begin position="39"/>
        <end position="60"/>
    </location>
</feature>
<dbReference type="Proteomes" id="UP000284842">
    <property type="component" value="Unassembled WGS sequence"/>
</dbReference>
<feature type="transmembrane region" description="Helical" evidence="1">
    <location>
        <begin position="205"/>
        <end position="227"/>
    </location>
</feature>
<dbReference type="InParanoid" id="A0A409YJS0"/>
<dbReference type="OrthoDB" id="2641762at2759"/>
<evidence type="ECO:0000256" key="1">
    <source>
        <dbReference type="SAM" id="Phobius"/>
    </source>
</evidence>
<comment type="caution">
    <text evidence="2">The sequence shown here is derived from an EMBL/GenBank/DDBJ whole genome shotgun (WGS) entry which is preliminary data.</text>
</comment>
<evidence type="ECO:0000313" key="3">
    <source>
        <dbReference type="Proteomes" id="UP000284842"/>
    </source>
</evidence>
<keyword evidence="3" id="KW-1185">Reference proteome</keyword>
<feature type="transmembrane region" description="Helical" evidence="1">
    <location>
        <begin position="72"/>
        <end position="93"/>
    </location>
</feature>
<dbReference type="EMBL" id="NHTK01001080">
    <property type="protein sequence ID" value="PPR03277.1"/>
    <property type="molecule type" value="Genomic_DNA"/>
</dbReference>
<keyword evidence="1" id="KW-1133">Transmembrane helix</keyword>
<feature type="transmembrane region" description="Helical" evidence="1">
    <location>
        <begin position="165"/>
        <end position="185"/>
    </location>
</feature>
<sequence>MSGTLDNDSHSWMPVGVVDTSLQVLADPLNLLTSTTGVGFAYGGCVFLYALTAAGLGRFLRKQPWNLEAIVCFGYASTLLAVATMYCLVNTWMAEISYVENYIGYYENSGQRTENDVYGTLVAIAEIASFFANWMCGGLMVSAANGIEQHTFWLKIAPRFTKAQYYLMTSFAVMTTCLVVIRFLYVRLKLTTTEKKGHLYYLKSLWALVIDSSMLYTSWMITFLVLYMRNSPVQLIFLGTMPEIQVHEQSSENLPSANAATSPKVKLPRARTVFQAPSLCMFPYPVGSHAEMGLQTSSQMCDEGSASFLILLGATQKWGFKRALRCATKAALIVLDEASGLLLLISPSQVYCYEVNIKDLMISSKPTLHQMGPLTDLLPKFVFGIPGSDAIPQHGGVDVRRQANWYGQSHFPRLFDICVTRYNAFLTYNICLPNDNGNNGRVVLQSFHTLISENPGILSTKYAEEKPHHRWANRHRGSTRPEARFISMKS</sequence>
<organism evidence="2 3">
    <name type="scientific">Panaeolus cyanescens</name>
    <dbReference type="NCBI Taxonomy" id="181874"/>
    <lineage>
        <taxon>Eukaryota</taxon>
        <taxon>Fungi</taxon>
        <taxon>Dikarya</taxon>
        <taxon>Basidiomycota</taxon>
        <taxon>Agaricomycotina</taxon>
        <taxon>Agaricomycetes</taxon>
        <taxon>Agaricomycetidae</taxon>
        <taxon>Agaricales</taxon>
        <taxon>Agaricineae</taxon>
        <taxon>Galeropsidaceae</taxon>
        <taxon>Panaeolus</taxon>
    </lineage>
</organism>
<proteinExistence type="predicted"/>
<keyword evidence="1" id="KW-0812">Transmembrane</keyword>
<accession>A0A409YJS0</accession>
<protein>
    <submittedName>
        <fullName evidence="2">Uncharacterized protein</fullName>
    </submittedName>
</protein>
<keyword evidence="1" id="KW-0472">Membrane</keyword>
<reference evidence="2 3" key="1">
    <citation type="journal article" date="2018" name="Evol. Lett.">
        <title>Horizontal gene cluster transfer increased hallucinogenic mushroom diversity.</title>
        <authorList>
            <person name="Reynolds H.T."/>
            <person name="Vijayakumar V."/>
            <person name="Gluck-Thaler E."/>
            <person name="Korotkin H.B."/>
            <person name="Matheny P.B."/>
            <person name="Slot J.C."/>
        </authorList>
    </citation>
    <scope>NUCLEOTIDE SEQUENCE [LARGE SCALE GENOMIC DNA]</scope>
    <source>
        <strain evidence="2 3">2629</strain>
    </source>
</reference>
<gene>
    <name evidence="2" type="ORF">CVT24_012815</name>
</gene>
<name>A0A409YJS0_9AGAR</name>
<evidence type="ECO:0000313" key="2">
    <source>
        <dbReference type="EMBL" id="PPR03277.1"/>
    </source>
</evidence>